<evidence type="ECO:0000313" key="2">
    <source>
        <dbReference type="EMBL" id="ARN79224.1"/>
    </source>
</evidence>
<organism evidence="2 3">
    <name type="scientific">Nonlabens spongiae</name>
    <dbReference type="NCBI Taxonomy" id="331648"/>
    <lineage>
        <taxon>Bacteria</taxon>
        <taxon>Pseudomonadati</taxon>
        <taxon>Bacteroidota</taxon>
        <taxon>Flavobacteriia</taxon>
        <taxon>Flavobacteriales</taxon>
        <taxon>Flavobacteriaceae</taxon>
        <taxon>Nonlabens</taxon>
    </lineage>
</organism>
<dbReference type="Pfam" id="PF08818">
    <property type="entry name" value="DUF1801"/>
    <property type="match status" value="1"/>
</dbReference>
<dbReference type="AlphaFoldDB" id="A0A1W6MNN9"/>
<dbReference type="STRING" id="331648.BST97_15210"/>
<feature type="domain" description="YdhG-like" evidence="1">
    <location>
        <begin position="18"/>
        <end position="110"/>
    </location>
</feature>
<dbReference type="RefSeq" id="WP_085768027.1">
    <property type="nucleotide sequence ID" value="NZ_CP019344.1"/>
</dbReference>
<dbReference type="Gene3D" id="3.90.1150.200">
    <property type="match status" value="1"/>
</dbReference>
<accession>A0A1W6MNN9</accession>
<sequence>MHEALQYIEDLPEPFVQVARELHLMIMERSDSMKLEFKWSLPFYKLDGKMFCFINFRKDYLDLGLMNGIHLEDSFGKLVDGENRKRLRSLRFTDLEDIANNRTEFYLEQATGFQS</sequence>
<protein>
    <recommendedName>
        <fullName evidence="1">YdhG-like domain-containing protein</fullName>
    </recommendedName>
</protein>
<evidence type="ECO:0000259" key="1">
    <source>
        <dbReference type="Pfam" id="PF08818"/>
    </source>
</evidence>
<gene>
    <name evidence="2" type="ORF">BST97_15210</name>
</gene>
<dbReference type="Proteomes" id="UP000193431">
    <property type="component" value="Chromosome"/>
</dbReference>
<keyword evidence="3" id="KW-1185">Reference proteome</keyword>
<reference evidence="2 3" key="1">
    <citation type="submission" date="2016-11" db="EMBL/GenBank/DDBJ databases">
        <title>Trade-off between light-utilization and light-protection in marine flavobacteria.</title>
        <authorList>
            <person name="Kumagai Y."/>
        </authorList>
    </citation>
    <scope>NUCLEOTIDE SEQUENCE [LARGE SCALE GENOMIC DNA]</scope>
    <source>
        <strain evidence="2 3">JCM 13191</strain>
    </source>
</reference>
<dbReference type="EMBL" id="CP019344">
    <property type="protein sequence ID" value="ARN79224.1"/>
    <property type="molecule type" value="Genomic_DNA"/>
</dbReference>
<proteinExistence type="predicted"/>
<name>A0A1W6MNN9_9FLAO</name>
<dbReference type="SUPFAM" id="SSF159888">
    <property type="entry name" value="YdhG-like"/>
    <property type="match status" value="1"/>
</dbReference>
<dbReference type="OrthoDB" id="670608at2"/>
<dbReference type="InterPro" id="IPR014922">
    <property type="entry name" value="YdhG-like"/>
</dbReference>
<evidence type="ECO:0000313" key="3">
    <source>
        <dbReference type="Proteomes" id="UP000193431"/>
    </source>
</evidence>